<keyword evidence="10" id="KW-1185">Reference proteome</keyword>
<dbReference type="PROSITE" id="PS00137">
    <property type="entry name" value="SUBTILASE_HIS"/>
    <property type="match status" value="1"/>
</dbReference>
<feature type="domain" description="Inhibitor I9" evidence="8">
    <location>
        <begin position="66"/>
        <end position="100"/>
    </location>
</feature>
<dbReference type="OrthoDB" id="19448at2759"/>
<keyword evidence="4" id="KW-0720">Serine protease</keyword>
<dbReference type="InterPro" id="IPR000209">
    <property type="entry name" value="Peptidase_S8/S53_dom"/>
</dbReference>
<dbReference type="InterPro" id="IPR010259">
    <property type="entry name" value="S8pro/Inhibitor_I9"/>
</dbReference>
<organism evidence="9 10">
    <name type="scientific">Collybia nuda</name>
    <dbReference type="NCBI Taxonomy" id="64659"/>
    <lineage>
        <taxon>Eukaryota</taxon>
        <taxon>Fungi</taxon>
        <taxon>Dikarya</taxon>
        <taxon>Basidiomycota</taxon>
        <taxon>Agaricomycotina</taxon>
        <taxon>Agaricomycetes</taxon>
        <taxon>Agaricomycetidae</taxon>
        <taxon>Agaricales</taxon>
        <taxon>Tricholomatineae</taxon>
        <taxon>Clitocybaceae</taxon>
        <taxon>Collybia</taxon>
    </lineage>
</organism>
<comment type="caution">
    <text evidence="5">Lacks conserved residue(s) required for the propagation of feature annotation.</text>
</comment>
<dbReference type="InterPro" id="IPR034193">
    <property type="entry name" value="PCSK9_ProteinaseK-like"/>
</dbReference>
<evidence type="ECO:0000313" key="10">
    <source>
        <dbReference type="Proteomes" id="UP000807353"/>
    </source>
</evidence>
<dbReference type="InterPro" id="IPR015500">
    <property type="entry name" value="Peptidase_S8_subtilisin-rel"/>
</dbReference>
<dbReference type="InterPro" id="IPR050131">
    <property type="entry name" value="Peptidase_S8_subtilisin-like"/>
</dbReference>
<dbReference type="GO" id="GO:0004252">
    <property type="term" value="F:serine-type endopeptidase activity"/>
    <property type="evidence" value="ECO:0007669"/>
    <property type="project" value="InterPro"/>
</dbReference>
<name>A0A9P5XXW4_9AGAR</name>
<comment type="caution">
    <text evidence="9">The sequence shown here is derived from an EMBL/GenBank/DDBJ whole genome shotgun (WGS) entry which is preliminary data.</text>
</comment>
<feature type="chain" id="PRO_5040479733" evidence="6">
    <location>
        <begin position="20"/>
        <end position="370"/>
    </location>
</feature>
<dbReference type="PANTHER" id="PTHR43806:SF11">
    <property type="entry name" value="CEREVISIN-RELATED"/>
    <property type="match status" value="1"/>
</dbReference>
<dbReference type="GO" id="GO:0006508">
    <property type="term" value="P:proteolysis"/>
    <property type="evidence" value="ECO:0007669"/>
    <property type="project" value="UniProtKB-KW"/>
</dbReference>
<feature type="signal peptide" evidence="6">
    <location>
        <begin position="1"/>
        <end position="19"/>
    </location>
</feature>
<dbReference type="GO" id="GO:0005615">
    <property type="term" value="C:extracellular space"/>
    <property type="evidence" value="ECO:0007669"/>
    <property type="project" value="TreeGrafter"/>
</dbReference>
<accession>A0A9P5XXW4</accession>
<evidence type="ECO:0000256" key="6">
    <source>
        <dbReference type="SAM" id="SignalP"/>
    </source>
</evidence>
<keyword evidence="3" id="KW-0378">Hydrolase</keyword>
<dbReference type="InterPro" id="IPR036852">
    <property type="entry name" value="Peptidase_S8/S53_dom_sf"/>
</dbReference>
<dbReference type="Gene3D" id="3.30.70.80">
    <property type="entry name" value="Peptidase S8 propeptide/proteinase inhibitor I9"/>
    <property type="match status" value="1"/>
</dbReference>
<evidence type="ECO:0000256" key="1">
    <source>
        <dbReference type="ARBA" id="ARBA00011073"/>
    </source>
</evidence>
<dbReference type="Pfam" id="PF05922">
    <property type="entry name" value="Inhibitor_I9"/>
    <property type="match status" value="1"/>
</dbReference>
<evidence type="ECO:0000256" key="3">
    <source>
        <dbReference type="ARBA" id="ARBA00022801"/>
    </source>
</evidence>
<comment type="similarity">
    <text evidence="1 5">Belongs to the peptidase S8 family.</text>
</comment>
<keyword evidence="2 9" id="KW-0645">Protease</keyword>
<dbReference type="InterPro" id="IPR022398">
    <property type="entry name" value="Peptidase_S8_His-AS"/>
</dbReference>
<proteinExistence type="inferred from homology"/>
<dbReference type="InterPro" id="IPR037045">
    <property type="entry name" value="S8pro/Inhibitor_I9_sf"/>
</dbReference>
<sequence>MCCLSALITVIIFTTPGFAGLTALQTIEKYAGQVTGRSIVQLKNGVSKATVMQHLKPDMVTHDWNVINGFAAHLDADTIGLLRASSDVESISEDGIMHTMTTQTNAPWGLSHLNSNTRLVNQNTSALNFSYTYDRSAGTGVDIYSQFGGRARWGATFGPYANVDRNGHGTHCAGIAAGSQFGVAKSANIITVKVLSDDGSGSIADIISGANFALANARASGRPSVVSMSIGGNASTVLDNAVASLTSNGVYVVVSAGNANVDAINTSPARAPSAIAVGVSTIADTRASFSNFGSVVDVFAPGEILLATQNISGTSMAAAQVAGLVAYILGLNPNPISGGMIAFIKSTSLKSALTDIPTDTLNVLAHLPPT</sequence>
<evidence type="ECO:0000256" key="2">
    <source>
        <dbReference type="ARBA" id="ARBA00022670"/>
    </source>
</evidence>
<dbReference type="PRINTS" id="PR00723">
    <property type="entry name" value="SUBTILISIN"/>
</dbReference>
<reference evidence="9" key="1">
    <citation type="submission" date="2020-11" db="EMBL/GenBank/DDBJ databases">
        <authorList>
            <consortium name="DOE Joint Genome Institute"/>
            <person name="Ahrendt S."/>
            <person name="Riley R."/>
            <person name="Andreopoulos W."/>
            <person name="Labutti K."/>
            <person name="Pangilinan J."/>
            <person name="Ruiz-Duenas F.J."/>
            <person name="Barrasa J.M."/>
            <person name="Sanchez-Garcia M."/>
            <person name="Camarero S."/>
            <person name="Miyauchi S."/>
            <person name="Serrano A."/>
            <person name="Linde D."/>
            <person name="Babiker R."/>
            <person name="Drula E."/>
            <person name="Ayuso-Fernandez I."/>
            <person name="Pacheco R."/>
            <person name="Padilla G."/>
            <person name="Ferreira P."/>
            <person name="Barriuso J."/>
            <person name="Kellner H."/>
            <person name="Castanera R."/>
            <person name="Alfaro M."/>
            <person name="Ramirez L."/>
            <person name="Pisabarro A.G."/>
            <person name="Kuo A."/>
            <person name="Tritt A."/>
            <person name="Lipzen A."/>
            <person name="He G."/>
            <person name="Yan M."/>
            <person name="Ng V."/>
            <person name="Cullen D."/>
            <person name="Martin F."/>
            <person name="Rosso M.-N."/>
            <person name="Henrissat B."/>
            <person name="Hibbett D."/>
            <person name="Martinez A.T."/>
            <person name="Grigoriev I.V."/>
        </authorList>
    </citation>
    <scope>NUCLEOTIDE SEQUENCE</scope>
    <source>
        <strain evidence="9">CBS 247.69</strain>
    </source>
</reference>
<dbReference type="AlphaFoldDB" id="A0A9P5XXW4"/>
<evidence type="ECO:0000256" key="5">
    <source>
        <dbReference type="PROSITE-ProRule" id="PRU01240"/>
    </source>
</evidence>
<keyword evidence="6" id="KW-0732">Signal</keyword>
<evidence type="ECO:0000313" key="9">
    <source>
        <dbReference type="EMBL" id="KAF9459648.1"/>
    </source>
</evidence>
<dbReference type="SUPFAM" id="SSF52743">
    <property type="entry name" value="Subtilisin-like"/>
    <property type="match status" value="1"/>
</dbReference>
<evidence type="ECO:0000259" key="7">
    <source>
        <dbReference type="Pfam" id="PF00082"/>
    </source>
</evidence>
<dbReference type="PROSITE" id="PS51892">
    <property type="entry name" value="SUBTILASE"/>
    <property type="match status" value="1"/>
</dbReference>
<dbReference type="CDD" id="cd04077">
    <property type="entry name" value="Peptidases_S8_PCSK9_ProteinaseK_like"/>
    <property type="match status" value="1"/>
</dbReference>
<dbReference type="PANTHER" id="PTHR43806">
    <property type="entry name" value="PEPTIDASE S8"/>
    <property type="match status" value="1"/>
</dbReference>
<evidence type="ECO:0000259" key="8">
    <source>
        <dbReference type="Pfam" id="PF05922"/>
    </source>
</evidence>
<evidence type="ECO:0000256" key="4">
    <source>
        <dbReference type="ARBA" id="ARBA00022825"/>
    </source>
</evidence>
<gene>
    <name evidence="9" type="ORF">BDZ94DRAFT_1284282</name>
</gene>
<dbReference type="Gene3D" id="3.40.50.200">
    <property type="entry name" value="Peptidase S8/S53 domain"/>
    <property type="match status" value="1"/>
</dbReference>
<dbReference type="Proteomes" id="UP000807353">
    <property type="component" value="Unassembled WGS sequence"/>
</dbReference>
<dbReference type="SUPFAM" id="SSF54897">
    <property type="entry name" value="Protease propeptides/inhibitors"/>
    <property type="match status" value="1"/>
</dbReference>
<protein>
    <submittedName>
        <fullName evidence="9">Serine protease</fullName>
    </submittedName>
</protein>
<dbReference type="EMBL" id="MU150312">
    <property type="protein sequence ID" value="KAF9459648.1"/>
    <property type="molecule type" value="Genomic_DNA"/>
</dbReference>
<feature type="domain" description="Peptidase S8/S53" evidence="7">
    <location>
        <begin position="152"/>
        <end position="350"/>
    </location>
</feature>
<dbReference type="Pfam" id="PF00082">
    <property type="entry name" value="Peptidase_S8"/>
    <property type="match status" value="1"/>
</dbReference>